<protein>
    <recommendedName>
        <fullName evidence="3">tRNA threonylcarbamoyladenosine biosynthesis protein TsaE</fullName>
    </recommendedName>
    <alternativeName>
        <fullName evidence="10">t(6)A37 threonylcarbamoyladenosine biosynthesis protein TsaE</fullName>
    </alternativeName>
</protein>
<dbReference type="FunFam" id="3.40.50.300:FF:000777">
    <property type="entry name" value="tRNA (N6-adenosine(37)-N6)-threonylcarbamoyltransferase complex ATPase TsaE"/>
    <property type="match status" value="1"/>
</dbReference>
<evidence type="ECO:0000256" key="8">
    <source>
        <dbReference type="ARBA" id="ARBA00022840"/>
    </source>
</evidence>
<evidence type="ECO:0000256" key="1">
    <source>
        <dbReference type="ARBA" id="ARBA00004496"/>
    </source>
</evidence>
<dbReference type="PANTHER" id="PTHR33540">
    <property type="entry name" value="TRNA THREONYLCARBAMOYLADENOSINE BIOSYNTHESIS PROTEIN TSAE"/>
    <property type="match status" value="1"/>
</dbReference>
<dbReference type="GO" id="GO:0002949">
    <property type="term" value="P:tRNA threonylcarbamoyladenosine modification"/>
    <property type="evidence" value="ECO:0007669"/>
    <property type="project" value="InterPro"/>
</dbReference>
<evidence type="ECO:0000256" key="6">
    <source>
        <dbReference type="ARBA" id="ARBA00022723"/>
    </source>
</evidence>
<dbReference type="Pfam" id="PF02367">
    <property type="entry name" value="TsaE"/>
    <property type="match status" value="1"/>
</dbReference>
<evidence type="ECO:0000256" key="4">
    <source>
        <dbReference type="ARBA" id="ARBA00022490"/>
    </source>
</evidence>
<keyword evidence="7" id="KW-0547">Nucleotide-binding</keyword>
<evidence type="ECO:0000256" key="9">
    <source>
        <dbReference type="ARBA" id="ARBA00022842"/>
    </source>
</evidence>
<dbReference type="Gene3D" id="3.40.50.300">
    <property type="entry name" value="P-loop containing nucleotide triphosphate hydrolases"/>
    <property type="match status" value="1"/>
</dbReference>
<comment type="caution">
    <text evidence="11">The sequence shown here is derived from an EMBL/GenBank/DDBJ whole genome shotgun (WGS) entry which is preliminary data.</text>
</comment>
<reference evidence="11" key="1">
    <citation type="journal article" date="2021" name="PeerJ">
        <title>Extensive microbial diversity within the chicken gut microbiome revealed by metagenomics and culture.</title>
        <authorList>
            <person name="Gilroy R."/>
            <person name="Ravi A."/>
            <person name="Getino M."/>
            <person name="Pursley I."/>
            <person name="Horton D.L."/>
            <person name="Alikhan N.F."/>
            <person name="Baker D."/>
            <person name="Gharbi K."/>
            <person name="Hall N."/>
            <person name="Watson M."/>
            <person name="Adriaenssens E.M."/>
            <person name="Foster-Nyarko E."/>
            <person name="Jarju S."/>
            <person name="Secka A."/>
            <person name="Antonio M."/>
            <person name="Oren A."/>
            <person name="Chaudhuri R.R."/>
            <person name="La Ragione R."/>
            <person name="Hildebrand F."/>
            <person name="Pallen M.J."/>
        </authorList>
    </citation>
    <scope>NUCLEOTIDE SEQUENCE</scope>
    <source>
        <strain evidence="11">CHK169-2315</strain>
    </source>
</reference>
<proteinExistence type="inferred from homology"/>
<dbReference type="InterPro" id="IPR003442">
    <property type="entry name" value="T6A_TsaE"/>
</dbReference>
<dbReference type="AlphaFoldDB" id="A0A9D1PLD6"/>
<keyword evidence="9" id="KW-0460">Magnesium</keyword>
<evidence type="ECO:0000313" key="12">
    <source>
        <dbReference type="Proteomes" id="UP000823937"/>
    </source>
</evidence>
<dbReference type="PANTHER" id="PTHR33540:SF2">
    <property type="entry name" value="TRNA THREONYLCARBAMOYLADENOSINE BIOSYNTHESIS PROTEIN TSAE"/>
    <property type="match status" value="1"/>
</dbReference>
<sequence length="155" mass="17933">MVFQITTNNEDETKQLAFVLGKLLRRGDVLTLEGDLGAGKTTFTKGIAKGLGIKRNVTSPTFTILKQYEGTMPLYHIDAYRLEHSEEDIGFDEFIYGDGVTIIEWPMFIREYLPENIMKITIQFVEETKRTIKLELDMEREEQVQQAFEAMKEDE</sequence>
<dbReference type="SUPFAM" id="SSF52540">
    <property type="entry name" value="P-loop containing nucleoside triphosphate hydrolases"/>
    <property type="match status" value="1"/>
</dbReference>
<evidence type="ECO:0000256" key="10">
    <source>
        <dbReference type="ARBA" id="ARBA00032441"/>
    </source>
</evidence>
<dbReference type="EMBL" id="DXHX01000084">
    <property type="protein sequence ID" value="HIV74550.1"/>
    <property type="molecule type" value="Genomic_DNA"/>
</dbReference>
<reference evidence="11" key="2">
    <citation type="submission" date="2021-04" db="EMBL/GenBank/DDBJ databases">
        <authorList>
            <person name="Gilroy R."/>
        </authorList>
    </citation>
    <scope>NUCLEOTIDE SEQUENCE</scope>
    <source>
        <strain evidence="11">CHK169-2315</strain>
    </source>
</reference>
<dbReference type="GO" id="GO:0046872">
    <property type="term" value="F:metal ion binding"/>
    <property type="evidence" value="ECO:0007669"/>
    <property type="project" value="UniProtKB-KW"/>
</dbReference>
<name>A0A9D1PLD6_9BACI</name>
<dbReference type="Proteomes" id="UP000823937">
    <property type="component" value="Unassembled WGS sequence"/>
</dbReference>
<evidence type="ECO:0000256" key="5">
    <source>
        <dbReference type="ARBA" id="ARBA00022694"/>
    </source>
</evidence>
<dbReference type="InterPro" id="IPR027417">
    <property type="entry name" value="P-loop_NTPase"/>
</dbReference>
<evidence type="ECO:0000256" key="3">
    <source>
        <dbReference type="ARBA" id="ARBA00019010"/>
    </source>
</evidence>
<dbReference type="NCBIfam" id="TIGR00150">
    <property type="entry name" value="T6A_YjeE"/>
    <property type="match status" value="1"/>
</dbReference>
<accession>A0A9D1PLD6</accession>
<keyword evidence="8" id="KW-0067">ATP-binding</keyword>
<keyword evidence="4" id="KW-0963">Cytoplasm</keyword>
<comment type="similarity">
    <text evidence="2">Belongs to the TsaE family.</text>
</comment>
<evidence type="ECO:0000256" key="2">
    <source>
        <dbReference type="ARBA" id="ARBA00007599"/>
    </source>
</evidence>
<evidence type="ECO:0000256" key="7">
    <source>
        <dbReference type="ARBA" id="ARBA00022741"/>
    </source>
</evidence>
<evidence type="ECO:0000313" key="11">
    <source>
        <dbReference type="EMBL" id="HIV74550.1"/>
    </source>
</evidence>
<dbReference type="GO" id="GO:0005524">
    <property type="term" value="F:ATP binding"/>
    <property type="evidence" value="ECO:0007669"/>
    <property type="project" value="UniProtKB-KW"/>
</dbReference>
<organism evidence="11 12">
    <name type="scientific">Candidatus Pseudogracilibacillus intestinigallinarum</name>
    <dbReference type="NCBI Taxonomy" id="2838742"/>
    <lineage>
        <taxon>Bacteria</taxon>
        <taxon>Bacillati</taxon>
        <taxon>Bacillota</taxon>
        <taxon>Bacilli</taxon>
        <taxon>Bacillales</taxon>
        <taxon>Bacillaceae</taxon>
        <taxon>Pseudogracilibacillus</taxon>
    </lineage>
</organism>
<gene>
    <name evidence="11" type="primary">tsaE</name>
    <name evidence="11" type="ORF">H9895_05640</name>
</gene>
<keyword evidence="5" id="KW-0819">tRNA processing</keyword>
<comment type="subcellular location">
    <subcellularLocation>
        <location evidence="1">Cytoplasm</location>
    </subcellularLocation>
</comment>
<keyword evidence="6" id="KW-0479">Metal-binding</keyword>
<dbReference type="GO" id="GO:0005737">
    <property type="term" value="C:cytoplasm"/>
    <property type="evidence" value="ECO:0007669"/>
    <property type="project" value="UniProtKB-SubCell"/>
</dbReference>